<evidence type="ECO:0000313" key="2">
    <source>
        <dbReference type="EMBL" id="GMF12139.1"/>
    </source>
</evidence>
<reference evidence="2" key="1">
    <citation type="submission" date="2023-04" db="EMBL/GenBank/DDBJ databases">
        <title>Phytophthora lilii NBRC 32176.</title>
        <authorList>
            <person name="Ichikawa N."/>
            <person name="Sato H."/>
            <person name="Tonouchi N."/>
        </authorList>
    </citation>
    <scope>NUCLEOTIDE SEQUENCE</scope>
    <source>
        <strain evidence="2">NBRC 32176</strain>
    </source>
</reference>
<protein>
    <submittedName>
        <fullName evidence="2">Unnamed protein product</fullName>
    </submittedName>
</protein>
<dbReference type="Proteomes" id="UP001165083">
    <property type="component" value="Unassembled WGS sequence"/>
</dbReference>
<name>A0A9W6WQK4_9STRA</name>
<feature type="compositionally biased region" description="Low complexity" evidence="1">
    <location>
        <begin position="65"/>
        <end position="81"/>
    </location>
</feature>
<dbReference type="OrthoDB" id="68600at2759"/>
<keyword evidence="3" id="KW-1185">Reference proteome</keyword>
<dbReference type="AlphaFoldDB" id="A0A9W6WQK4"/>
<organism evidence="2 3">
    <name type="scientific">Phytophthora lilii</name>
    <dbReference type="NCBI Taxonomy" id="2077276"/>
    <lineage>
        <taxon>Eukaryota</taxon>
        <taxon>Sar</taxon>
        <taxon>Stramenopiles</taxon>
        <taxon>Oomycota</taxon>
        <taxon>Peronosporomycetes</taxon>
        <taxon>Peronosporales</taxon>
        <taxon>Peronosporaceae</taxon>
        <taxon>Phytophthora</taxon>
    </lineage>
</organism>
<sequence length="140" mass="14723">MYNANVSCAILQSFVKNTCAKDLEDLCKHKNIQLGIELDALTKTLLARSAATPLGTGRSATSVKSGASGSRPPSGASSSRPIMPTMHAGPIDDDTAEIVAKKAGTERQLEVVAAASKLAKGELHFQKNVLLNSDAASYFY</sequence>
<accession>A0A9W6WQK4</accession>
<comment type="caution">
    <text evidence="2">The sequence shown here is derived from an EMBL/GenBank/DDBJ whole genome shotgun (WGS) entry which is preliminary data.</text>
</comment>
<dbReference type="EMBL" id="BSXW01000105">
    <property type="protein sequence ID" value="GMF12139.1"/>
    <property type="molecule type" value="Genomic_DNA"/>
</dbReference>
<evidence type="ECO:0000256" key="1">
    <source>
        <dbReference type="SAM" id="MobiDB-lite"/>
    </source>
</evidence>
<proteinExistence type="predicted"/>
<evidence type="ECO:0000313" key="3">
    <source>
        <dbReference type="Proteomes" id="UP001165083"/>
    </source>
</evidence>
<gene>
    <name evidence="2" type="ORF">Plil01_000279000</name>
</gene>
<feature type="region of interest" description="Disordered" evidence="1">
    <location>
        <begin position="54"/>
        <end position="90"/>
    </location>
</feature>